<name>A0A1Q2LGH4_9HELI</name>
<organism evidence="2 3">
    <name type="scientific">Helicobacter bilis</name>
    <dbReference type="NCBI Taxonomy" id="37372"/>
    <lineage>
        <taxon>Bacteria</taxon>
        <taxon>Pseudomonadati</taxon>
        <taxon>Campylobacterota</taxon>
        <taxon>Epsilonproteobacteria</taxon>
        <taxon>Campylobacterales</taxon>
        <taxon>Helicobacteraceae</taxon>
        <taxon>Helicobacter</taxon>
    </lineage>
</organism>
<protein>
    <recommendedName>
        <fullName evidence="4">Integral membrane protein</fullName>
    </recommendedName>
</protein>
<feature type="transmembrane region" description="Helical" evidence="1">
    <location>
        <begin position="128"/>
        <end position="154"/>
    </location>
</feature>
<keyword evidence="1" id="KW-0472">Membrane</keyword>
<evidence type="ECO:0008006" key="4">
    <source>
        <dbReference type="Google" id="ProtNLM"/>
    </source>
</evidence>
<dbReference type="AlphaFoldDB" id="A0A1Q2LGH4"/>
<evidence type="ECO:0000313" key="2">
    <source>
        <dbReference type="EMBL" id="AQQ59499.1"/>
    </source>
</evidence>
<accession>A0A1Q2LGH4</accession>
<feature type="transmembrane region" description="Helical" evidence="1">
    <location>
        <begin position="12"/>
        <end position="35"/>
    </location>
</feature>
<keyword evidence="1" id="KW-0812">Transmembrane</keyword>
<sequence length="181" mass="20470">MFKKKQIWMKVHLYLSLFFLPAALIYAITGSLYLFDIKEEAGATIHEIQIESLPKGKEQDTMLQILKDNNLKIPSDTTLKMVRGNPSMGSIRYSVMVIKERDGTMKLRAVERGFYGILLLMHKGKGGFYFDIIAISFSVSLFLFYFSGLIITAFCKHKRGAALLAFFCGLCVTGLMIFLSI</sequence>
<dbReference type="InterPro" id="IPR032307">
    <property type="entry name" value="PepSY_TM-like_2"/>
</dbReference>
<dbReference type="Proteomes" id="UP000188298">
    <property type="component" value="Chromosome"/>
</dbReference>
<dbReference type="RefSeq" id="WP_005216618.1">
    <property type="nucleotide sequence ID" value="NZ_CABKOK010000001.1"/>
</dbReference>
<proteinExistence type="predicted"/>
<evidence type="ECO:0000256" key="1">
    <source>
        <dbReference type="SAM" id="Phobius"/>
    </source>
</evidence>
<dbReference type="KEGG" id="hbl:XJ32_04640"/>
<evidence type="ECO:0000313" key="3">
    <source>
        <dbReference type="Proteomes" id="UP000188298"/>
    </source>
</evidence>
<feature type="transmembrane region" description="Helical" evidence="1">
    <location>
        <begin position="161"/>
        <end position="179"/>
    </location>
</feature>
<gene>
    <name evidence="2" type="ORF">XJ32_04640</name>
</gene>
<dbReference type="EMBL" id="CP019645">
    <property type="protein sequence ID" value="AQQ59499.1"/>
    <property type="molecule type" value="Genomic_DNA"/>
</dbReference>
<keyword evidence="1" id="KW-1133">Transmembrane helix</keyword>
<reference evidence="2 3" key="1">
    <citation type="submission" date="2017-02" db="EMBL/GenBank/DDBJ databases">
        <title>Whole genome sequencing of Helicobacter bilis strain AAQJH.</title>
        <authorList>
            <person name="Conlan S."/>
            <person name="Thomas P.J."/>
            <person name="Mullikin J."/>
            <person name="Palmore T.N."/>
            <person name="Frank K.M."/>
            <person name="Segre J.A."/>
        </authorList>
    </citation>
    <scope>NUCLEOTIDE SEQUENCE [LARGE SCALE GENOMIC DNA]</scope>
    <source>
        <strain evidence="2 3">AAQJH</strain>
    </source>
</reference>
<dbReference type="Pfam" id="PF16357">
    <property type="entry name" value="PepSY_TM_like_2"/>
    <property type="match status" value="1"/>
</dbReference>